<proteinExistence type="predicted"/>
<sequence length="670" mass="73501">MAGQKPIVKEFLLNGAEGDIFCDLFTFEAPSGMERLGTLFVVAELKGAPKIAWGVPNLITSAMRRTYFEKADRRPAQAFTMALKEANNVLMHEISSGNEGWLGTSSFVAFILTEQSILASRAGSKAVGIWLMRNTVRSDIFNADSKGIAPFSSLVSGKIETNDILFAGTSNSFSTIGNDMHDLDEIYRVVQKKLTDRSASGALIINIPAKEPAVNPFAPLVNSKLIPTNLNPATKISNSVLFTGKLTKWFSLLIVSKIQTLFEGISNISIFRKIVININRNPRVLKYIYKIVRSGINLRWTAPPKSIVVGMLLIALGFGLIKTATYAVNLIKQEDSKPSPAVLEIEKKIDGARTALIYGDKKQAAQLLGEAQENIKLLEQQKISASVLGTLSSSWLEMNNQLFAIKNVVSENVLILKGFPIPFNPKKIYLSVKADGNSVLTFSDNEVGALYRFFLQDKKGSIVLRSKKGGFVSVLRADKSNLYVAGRDGVTLYNEEAETFASTLPYENKEDIIFGVGLDKFSLLGDAQNGQLWKIALEKEVLKNTGTWLKKADKATVGKVTDAAWDGKSVWMLRNDGIISRYTNGVRSENITLTNTEKDFHADSLELAPGPYLIVLDGKAGKIIRFTAKGVSETQYINKDIMGATDFTLSADGKVAYVLVNNLVQKIILE</sequence>
<dbReference type="AlphaFoldDB" id="A0A1G2PPW7"/>
<dbReference type="Proteomes" id="UP000176951">
    <property type="component" value="Unassembled WGS sequence"/>
</dbReference>
<comment type="caution">
    <text evidence="1">The sequence shown here is derived from an EMBL/GenBank/DDBJ whole genome shotgun (WGS) entry which is preliminary data.</text>
</comment>
<protein>
    <recommendedName>
        <fullName evidence="3">PPM-type phosphatase domain-containing protein</fullName>
    </recommendedName>
</protein>
<accession>A0A1G2PPW7</accession>
<dbReference type="SUPFAM" id="SSF63829">
    <property type="entry name" value="Calcium-dependent phosphotriesterase"/>
    <property type="match status" value="1"/>
</dbReference>
<gene>
    <name evidence="1" type="ORF">A3A97_03420</name>
</gene>
<reference evidence="1 2" key="1">
    <citation type="journal article" date="2016" name="Nat. Commun.">
        <title>Thousands of microbial genomes shed light on interconnected biogeochemical processes in an aquifer system.</title>
        <authorList>
            <person name="Anantharaman K."/>
            <person name="Brown C.T."/>
            <person name="Hug L.A."/>
            <person name="Sharon I."/>
            <person name="Castelle C.J."/>
            <person name="Probst A.J."/>
            <person name="Thomas B.C."/>
            <person name="Singh A."/>
            <person name="Wilkins M.J."/>
            <person name="Karaoz U."/>
            <person name="Brodie E.L."/>
            <person name="Williams K.H."/>
            <person name="Hubbard S.S."/>
            <person name="Banfield J.F."/>
        </authorList>
    </citation>
    <scope>NUCLEOTIDE SEQUENCE [LARGE SCALE GENOMIC DNA]</scope>
</reference>
<name>A0A1G2PPW7_9BACT</name>
<organism evidence="1 2">
    <name type="scientific">Candidatus Terrybacteria bacterium RIFCSPLOWO2_01_FULL_40_23</name>
    <dbReference type="NCBI Taxonomy" id="1802366"/>
    <lineage>
        <taxon>Bacteria</taxon>
        <taxon>Candidatus Terryibacteriota</taxon>
    </lineage>
</organism>
<dbReference type="EMBL" id="MHSW01000038">
    <property type="protein sequence ID" value="OHA50374.1"/>
    <property type="molecule type" value="Genomic_DNA"/>
</dbReference>
<evidence type="ECO:0008006" key="3">
    <source>
        <dbReference type="Google" id="ProtNLM"/>
    </source>
</evidence>
<evidence type="ECO:0000313" key="1">
    <source>
        <dbReference type="EMBL" id="OHA50374.1"/>
    </source>
</evidence>
<evidence type="ECO:0000313" key="2">
    <source>
        <dbReference type="Proteomes" id="UP000176951"/>
    </source>
</evidence>